<dbReference type="InParanoid" id="A0A2P5HJC6"/>
<dbReference type="EMBL" id="MAVT02001665">
    <property type="protein sequence ID" value="POS70365.1"/>
    <property type="molecule type" value="Genomic_DNA"/>
</dbReference>
<evidence type="ECO:0000256" key="3">
    <source>
        <dbReference type="ARBA" id="ARBA00022989"/>
    </source>
</evidence>
<feature type="transmembrane region" description="Helical" evidence="7">
    <location>
        <begin position="99"/>
        <end position="125"/>
    </location>
</feature>
<keyword evidence="3 7" id="KW-1133">Transmembrane helix</keyword>
<feature type="transmembrane region" description="Helical" evidence="7">
    <location>
        <begin position="137"/>
        <end position="156"/>
    </location>
</feature>
<evidence type="ECO:0000256" key="6">
    <source>
        <dbReference type="SAM" id="MobiDB-lite"/>
    </source>
</evidence>
<evidence type="ECO:0000256" key="4">
    <source>
        <dbReference type="ARBA" id="ARBA00023136"/>
    </source>
</evidence>
<dbReference type="OrthoDB" id="5331848at2759"/>
<reference evidence="9" key="1">
    <citation type="submission" date="2017-09" db="EMBL/GenBank/DDBJ databases">
        <title>Polyketide synthases of a Diaporthe helianthi virulent isolate.</title>
        <authorList>
            <person name="Baroncelli R."/>
        </authorList>
    </citation>
    <scope>NUCLEOTIDE SEQUENCE [LARGE SCALE GENOMIC DNA]</scope>
    <source>
        <strain evidence="9">7/96</strain>
    </source>
</reference>
<feature type="transmembrane region" description="Helical" evidence="7">
    <location>
        <begin position="24"/>
        <end position="43"/>
    </location>
</feature>
<dbReference type="PANTHER" id="PTHR33048">
    <property type="entry name" value="PTH11-LIKE INTEGRAL MEMBRANE PROTEIN (AFU_ORTHOLOGUE AFUA_5G11245)"/>
    <property type="match status" value="1"/>
</dbReference>
<keyword evidence="4 7" id="KW-0472">Membrane</keyword>
<keyword evidence="10" id="KW-1185">Reference proteome</keyword>
<sequence length="348" mass="39124">MSLLTGQLPTQLPPEEDHRVALEAVWWAFFSVATVFIGLRFWARSLHRSLGWDDFSMSITYILFLTEAILITYVAETGRTTHLILIGAAGGMEKIYSTLMWYIIILDVGIFLTGLGKIAIGITILRMLGRTSLWQRCVVWTVMFLTIATCFIDFGISTFRCGDPKITWTLELQAAATCVSTQAQSDINLFSNIVQVVADFAFSILPMVIVSGLRMPRPRKTVLMMGLGLTLFTGVAGSVKTYYAATFDEMDLTWNIFPNLVWFALEAMLIISCVRTLRDDEGSQKTQQDPPSFEMPRLEYYPQPAPPAAHGYPHDPNMQQHYPNGRIQVMDEYNVSSHPDPRFGPNNA</sequence>
<dbReference type="AlphaFoldDB" id="A0A2P5HJC6"/>
<comment type="caution">
    <text evidence="9">The sequence shown here is derived from an EMBL/GenBank/DDBJ whole genome shotgun (WGS) entry which is preliminary data.</text>
</comment>
<feature type="transmembrane region" description="Helical" evidence="7">
    <location>
        <begin position="222"/>
        <end position="244"/>
    </location>
</feature>
<feature type="region of interest" description="Disordered" evidence="6">
    <location>
        <begin position="280"/>
        <end position="348"/>
    </location>
</feature>
<dbReference type="InterPro" id="IPR052337">
    <property type="entry name" value="SAT4-like"/>
</dbReference>
<proteinExistence type="inferred from homology"/>
<dbReference type="Pfam" id="PF20684">
    <property type="entry name" value="Fung_rhodopsin"/>
    <property type="match status" value="1"/>
</dbReference>
<evidence type="ECO:0000259" key="8">
    <source>
        <dbReference type="Pfam" id="PF20684"/>
    </source>
</evidence>
<evidence type="ECO:0000256" key="2">
    <source>
        <dbReference type="ARBA" id="ARBA00022692"/>
    </source>
</evidence>
<accession>A0A2P5HJC6</accession>
<feature type="transmembrane region" description="Helical" evidence="7">
    <location>
        <begin position="256"/>
        <end position="277"/>
    </location>
</feature>
<dbReference type="STRING" id="158607.A0A2P5HJC6"/>
<organism evidence="9 10">
    <name type="scientific">Diaporthe helianthi</name>
    <dbReference type="NCBI Taxonomy" id="158607"/>
    <lineage>
        <taxon>Eukaryota</taxon>
        <taxon>Fungi</taxon>
        <taxon>Dikarya</taxon>
        <taxon>Ascomycota</taxon>
        <taxon>Pezizomycotina</taxon>
        <taxon>Sordariomycetes</taxon>
        <taxon>Sordariomycetidae</taxon>
        <taxon>Diaporthales</taxon>
        <taxon>Diaporthaceae</taxon>
        <taxon>Diaporthe</taxon>
    </lineage>
</organism>
<feature type="transmembrane region" description="Helical" evidence="7">
    <location>
        <begin position="189"/>
        <end position="210"/>
    </location>
</feature>
<keyword evidence="2 7" id="KW-0812">Transmembrane</keyword>
<evidence type="ECO:0000256" key="1">
    <source>
        <dbReference type="ARBA" id="ARBA00004141"/>
    </source>
</evidence>
<evidence type="ECO:0000256" key="5">
    <source>
        <dbReference type="ARBA" id="ARBA00038359"/>
    </source>
</evidence>
<comment type="similarity">
    <text evidence="5">Belongs to the SAT4 family.</text>
</comment>
<dbReference type="Proteomes" id="UP000094444">
    <property type="component" value="Unassembled WGS sequence"/>
</dbReference>
<feature type="transmembrane region" description="Helical" evidence="7">
    <location>
        <begin position="55"/>
        <end position="75"/>
    </location>
</feature>
<name>A0A2P5HJC6_DIAHE</name>
<evidence type="ECO:0000256" key="7">
    <source>
        <dbReference type="SAM" id="Phobius"/>
    </source>
</evidence>
<dbReference type="PANTHER" id="PTHR33048:SF42">
    <property type="entry name" value="INTEGRAL MEMBRANE PROTEIN"/>
    <property type="match status" value="1"/>
</dbReference>
<comment type="subcellular location">
    <subcellularLocation>
        <location evidence="1">Membrane</location>
        <topology evidence="1">Multi-pass membrane protein</topology>
    </subcellularLocation>
</comment>
<evidence type="ECO:0000313" key="10">
    <source>
        <dbReference type="Proteomes" id="UP000094444"/>
    </source>
</evidence>
<dbReference type="InterPro" id="IPR049326">
    <property type="entry name" value="Rhodopsin_dom_fungi"/>
</dbReference>
<dbReference type="GO" id="GO:0016020">
    <property type="term" value="C:membrane"/>
    <property type="evidence" value="ECO:0007669"/>
    <property type="project" value="UniProtKB-SubCell"/>
</dbReference>
<gene>
    <name evidence="9" type="ORF">DHEL01_v211239</name>
</gene>
<evidence type="ECO:0000313" key="9">
    <source>
        <dbReference type="EMBL" id="POS70365.1"/>
    </source>
</evidence>
<feature type="domain" description="Rhodopsin" evidence="8">
    <location>
        <begin position="39"/>
        <end position="274"/>
    </location>
</feature>
<protein>
    <recommendedName>
        <fullName evidence="8">Rhodopsin domain-containing protein</fullName>
    </recommendedName>
</protein>